<dbReference type="GO" id="GO:0016020">
    <property type="term" value="C:membrane"/>
    <property type="evidence" value="ECO:0007669"/>
    <property type="project" value="UniProtKB-SubCell"/>
</dbReference>
<proteinExistence type="inferred from homology"/>
<comment type="caution">
    <text evidence="9">The sequence shown here is derived from an EMBL/GenBank/DDBJ whole genome shotgun (WGS) entry which is preliminary data.</text>
</comment>
<dbReference type="InterPro" id="IPR000620">
    <property type="entry name" value="EamA_dom"/>
</dbReference>
<evidence type="ECO:0000256" key="5">
    <source>
        <dbReference type="ARBA" id="ARBA00023136"/>
    </source>
</evidence>
<feature type="compositionally biased region" description="Basic and acidic residues" evidence="7">
    <location>
        <begin position="136"/>
        <end position="155"/>
    </location>
</feature>
<organism evidence="9 10">
    <name type="scientific">Eragrostis curvula</name>
    <name type="common">weeping love grass</name>
    <dbReference type="NCBI Taxonomy" id="38414"/>
    <lineage>
        <taxon>Eukaryota</taxon>
        <taxon>Viridiplantae</taxon>
        <taxon>Streptophyta</taxon>
        <taxon>Embryophyta</taxon>
        <taxon>Tracheophyta</taxon>
        <taxon>Spermatophyta</taxon>
        <taxon>Magnoliopsida</taxon>
        <taxon>Liliopsida</taxon>
        <taxon>Poales</taxon>
        <taxon>Poaceae</taxon>
        <taxon>PACMAD clade</taxon>
        <taxon>Chloridoideae</taxon>
        <taxon>Eragrostideae</taxon>
        <taxon>Eragrostidinae</taxon>
        <taxon>Eragrostis</taxon>
    </lineage>
</organism>
<feature type="transmembrane region" description="Helical" evidence="6">
    <location>
        <begin position="102"/>
        <end position="121"/>
    </location>
</feature>
<name>A0A5J9UPR0_9POAL</name>
<dbReference type="PANTHER" id="PTHR31218">
    <property type="entry name" value="WAT1-RELATED PROTEIN"/>
    <property type="match status" value="1"/>
</dbReference>
<dbReference type="InterPro" id="IPR030184">
    <property type="entry name" value="WAT1-related"/>
</dbReference>
<feature type="non-terminal residue" evidence="9">
    <location>
        <position position="1"/>
    </location>
</feature>
<dbReference type="InterPro" id="IPR037185">
    <property type="entry name" value="EmrE-like"/>
</dbReference>
<dbReference type="GO" id="GO:0022857">
    <property type="term" value="F:transmembrane transporter activity"/>
    <property type="evidence" value="ECO:0007669"/>
    <property type="project" value="InterPro"/>
</dbReference>
<evidence type="ECO:0000256" key="4">
    <source>
        <dbReference type="ARBA" id="ARBA00022989"/>
    </source>
</evidence>
<evidence type="ECO:0000256" key="1">
    <source>
        <dbReference type="ARBA" id="ARBA00004141"/>
    </source>
</evidence>
<evidence type="ECO:0000256" key="3">
    <source>
        <dbReference type="ARBA" id="ARBA00022692"/>
    </source>
</evidence>
<keyword evidence="10" id="KW-1185">Reference proteome</keyword>
<keyword evidence="3 6" id="KW-0812">Transmembrane</keyword>
<keyword evidence="5 6" id="KW-0472">Membrane</keyword>
<dbReference type="AlphaFoldDB" id="A0A5J9UPR0"/>
<feature type="region of interest" description="Disordered" evidence="7">
    <location>
        <begin position="134"/>
        <end position="168"/>
    </location>
</feature>
<dbReference type="OrthoDB" id="660696at2759"/>
<comment type="subcellular location">
    <subcellularLocation>
        <location evidence="1 6">Membrane</location>
        <topology evidence="1 6">Multi-pass membrane protein</topology>
    </subcellularLocation>
</comment>
<accession>A0A5J9UPR0</accession>
<gene>
    <name evidence="9" type="ORF">EJB05_27741</name>
</gene>
<dbReference type="EMBL" id="RWGY01000013">
    <property type="protein sequence ID" value="TVU25251.1"/>
    <property type="molecule type" value="Genomic_DNA"/>
</dbReference>
<evidence type="ECO:0000256" key="6">
    <source>
        <dbReference type="RuleBase" id="RU363077"/>
    </source>
</evidence>
<comment type="similarity">
    <text evidence="2 6">Belongs to the drug/metabolite transporter (DMT) superfamily. Plant drug/metabolite exporter (P-DME) (TC 2.A.7.4) family.</text>
</comment>
<reference evidence="9 10" key="1">
    <citation type="journal article" date="2019" name="Sci. Rep.">
        <title>A high-quality genome of Eragrostis curvula grass provides insights into Poaceae evolution and supports new strategies to enhance forage quality.</title>
        <authorList>
            <person name="Carballo J."/>
            <person name="Santos B.A.C.M."/>
            <person name="Zappacosta D."/>
            <person name="Garbus I."/>
            <person name="Selva J.P."/>
            <person name="Gallo C.A."/>
            <person name="Diaz A."/>
            <person name="Albertini E."/>
            <person name="Caccamo M."/>
            <person name="Echenique V."/>
        </authorList>
    </citation>
    <scope>NUCLEOTIDE SEQUENCE [LARGE SCALE GENOMIC DNA]</scope>
    <source>
        <strain evidence="10">cv. Victoria</strain>
        <tissue evidence="9">Leaf</tissue>
    </source>
</reference>
<evidence type="ECO:0000256" key="7">
    <source>
        <dbReference type="SAM" id="MobiDB-lite"/>
    </source>
</evidence>
<sequence length="168" mass="18878">MKAAGLLQEYPNKMLVTLSQCVFSTVQSFVVAERDFSKWKLRLDVSLIAILYGGFMLNGVGYYLQAWCVQEKGPVFQTAWNPLCLLFTMFCSTFFLGEIVHLSSILSGILLIGGLYSVLWGKSMENKVAPSNKVSVTDDAHDELDHNKLEHKKGNEEEEEATTNFEQV</sequence>
<comment type="caution">
    <text evidence="6">Lacks conserved residue(s) required for the propagation of feature annotation.</text>
</comment>
<protein>
    <recommendedName>
        <fullName evidence="6">WAT1-related protein</fullName>
    </recommendedName>
</protein>
<dbReference type="Proteomes" id="UP000324897">
    <property type="component" value="Chromosome 2"/>
</dbReference>
<evidence type="ECO:0000313" key="10">
    <source>
        <dbReference type="Proteomes" id="UP000324897"/>
    </source>
</evidence>
<dbReference type="Gramene" id="TVU25251">
    <property type="protein sequence ID" value="TVU25251"/>
    <property type="gene ID" value="EJB05_27741"/>
</dbReference>
<evidence type="ECO:0000313" key="9">
    <source>
        <dbReference type="EMBL" id="TVU25251.1"/>
    </source>
</evidence>
<feature type="domain" description="EamA" evidence="8">
    <location>
        <begin position="14"/>
        <end position="119"/>
    </location>
</feature>
<evidence type="ECO:0000256" key="2">
    <source>
        <dbReference type="ARBA" id="ARBA00007635"/>
    </source>
</evidence>
<feature type="transmembrane region" description="Helical" evidence="6">
    <location>
        <begin position="44"/>
        <end position="64"/>
    </location>
</feature>
<dbReference type="Pfam" id="PF00892">
    <property type="entry name" value="EamA"/>
    <property type="match status" value="1"/>
</dbReference>
<evidence type="ECO:0000259" key="8">
    <source>
        <dbReference type="Pfam" id="PF00892"/>
    </source>
</evidence>
<keyword evidence="4 6" id="KW-1133">Transmembrane helix</keyword>
<dbReference type="SUPFAM" id="SSF103481">
    <property type="entry name" value="Multidrug resistance efflux transporter EmrE"/>
    <property type="match status" value="1"/>
</dbReference>